<accession>A0A6B2NJL7</accession>
<reference evidence="2" key="1">
    <citation type="submission" date="2020-02" db="EMBL/GenBank/DDBJ databases">
        <title>Delineation of the pyrene-degrading pathway in Roseobacter clade bacteria by genomic analysis.</title>
        <authorList>
            <person name="Zhou H."/>
            <person name="Wang H."/>
        </authorList>
    </citation>
    <scope>NUCLEOTIDE SEQUENCE</scope>
    <source>
        <strain evidence="2">PrR005</strain>
    </source>
</reference>
<comment type="caution">
    <text evidence="2">The sequence shown here is derived from an EMBL/GenBank/DDBJ whole genome shotgun (WGS) entry which is preliminary data.</text>
</comment>
<dbReference type="AlphaFoldDB" id="A0A6B2NJL7"/>
<protein>
    <submittedName>
        <fullName evidence="2">Uncharacterized protein</fullName>
    </submittedName>
</protein>
<organism evidence="2">
    <name type="scientific">Ruegeria sp. PrR005</name>
    <dbReference type="NCBI Taxonomy" id="2706882"/>
    <lineage>
        <taxon>Bacteria</taxon>
        <taxon>Pseudomonadati</taxon>
        <taxon>Pseudomonadota</taxon>
        <taxon>Alphaproteobacteria</taxon>
        <taxon>Rhodobacterales</taxon>
        <taxon>Roseobacteraceae</taxon>
        <taxon>Ruegeria</taxon>
    </lineage>
</organism>
<feature type="chain" id="PRO_5025570913" evidence="1">
    <location>
        <begin position="24"/>
        <end position="260"/>
    </location>
</feature>
<name>A0A6B2NJL7_9RHOB</name>
<evidence type="ECO:0000256" key="1">
    <source>
        <dbReference type="SAM" id="SignalP"/>
    </source>
</evidence>
<dbReference type="RefSeq" id="WP_164128359.1">
    <property type="nucleotide sequence ID" value="NZ_JAAGOX010000008.1"/>
</dbReference>
<feature type="signal peptide" evidence="1">
    <location>
        <begin position="1"/>
        <end position="23"/>
    </location>
</feature>
<keyword evidence="1" id="KW-0732">Signal</keyword>
<dbReference type="EMBL" id="JAAGOX010000008">
    <property type="protein sequence ID" value="NDW44372.1"/>
    <property type="molecule type" value="Genomic_DNA"/>
</dbReference>
<evidence type="ECO:0000313" key="2">
    <source>
        <dbReference type="EMBL" id="NDW44372.1"/>
    </source>
</evidence>
<gene>
    <name evidence="2" type="ORF">G0P99_05330</name>
</gene>
<sequence length="260" mass="28031">MRHLLVLAALGSAALFNAAPASAEWSFSSGPVPNAFIQTNNATLELQCDRIRFAPAGYEDSQDILSKRGLSLRFMSDGQTEAAAFQLGDANAMIELVDNYPVEIRLNDMSDYNFILDQVAQNAALNMSMIDQDVTYGIFDLKGSGRAVKSLRASCGGSAQSAAASTPEAPEGVVYCGGGAVQRVIEYGLLSQPDGQWDAIVTVNGDTLRAMTAYSYFGNAQPPAGFVVALLGEDRSEFLVFEQNGRNWLEFGDYTYEQCN</sequence>
<proteinExistence type="predicted"/>